<dbReference type="InterPro" id="IPR054593">
    <property type="entry name" value="Beta-mannosidase-like_N2"/>
</dbReference>
<dbReference type="InterPro" id="IPR013783">
    <property type="entry name" value="Ig-like_fold"/>
</dbReference>
<dbReference type="InterPro" id="IPR043534">
    <property type="entry name" value="EBDG/EBM"/>
</dbReference>
<organism evidence="7 8">
    <name type="scientific">Symbiochloris irregularis</name>
    <dbReference type="NCBI Taxonomy" id="706552"/>
    <lineage>
        <taxon>Eukaryota</taxon>
        <taxon>Viridiplantae</taxon>
        <taxon>Chlorophyta</taxon>
        <taxon>core chlorophytes</taxon>
        <taxon>Trebouxiophyceae</taxon>
        <taxon>Trebouxiales</taxon>
        <taxon>Trebouxiaceae</taxon>
        <taxon>Symbiochloris</taxon>
    </lineage>
</organism>
<comment type="caution">
    <text evidence="7">The sequence shown here is derived from an EMBL/GenBank/DDBJ whole genome shotgun (WGS) entry which is preliminary data.</text>
</comment>
<keyword evidence="8" id="KW-1185">Reference proteome</keyword>
<dbReference type="Pfam" id="PF00703">
    <property type="entry name" value="Glyco_hydro_2"/>
    <property type="match status" value="1"/>
</dbReference>
<dbReference type="Pfam" id="PF18368">
    <property type="entry name" value="Ig_GlcNase"/>
    <property type="match status" value="1"/>
</dbReference>
<keyword evidence="2" id="KW-0378">Hydrolase</keyword>
<keyword evidence="3" id="KW-0326">Glycosidase</keyword>
<dbReference type="GO" id="GO:0004553">
    <property type="term" value="F:hydrolase activity, hydrolyzing O-glycosyl compounds"/>
    <property type="evidence" value="ECO:0007669"/>
    <property type="project" value="InterPro"/>
</dbReference>
<proteinExistence type="inferred from homology"/>
<dbReference type="SUPFAM" id="SSF49785">
    <property type="entry name" value="Galactose-binding domain-like"/>
    <property type="match status" value="1"/>
</dbReference>
<dbReference type="PANTHER" id="PTHR43536">
    <property type="entry name" value="MANNOSYLGLYCOPROTEIN ENDO-BETA-MANNOSIDASE"/>
    <property type="match status" value="1"/>
</dbReference>
<dbReference type="SUPFAM" id="SSF51445">
    <property type="entry name" value="(Trans)glycosidases"/>
    <property type="match status" value="1"/>
</dbReference>
<dbReference type="Gene3D" id="2.60.120.260">
    <property type="entry name" value="Galactose-binding domain-like"/>
    <property type="match status" value="1"/>
</dbReference>
<evidence type="ECO:0000259" key="5">
    <source>
        <dbReference type="Pfam" id="PF18368"/>
    </source>
</evidence>
<evidence type="ECO:0000256" key="1">
    <source>
        <dbReference type="ARBA" id="ARBA00007401"/>
    </source>
</evidence>
<evidence type="ECO:0000256" key="2">
    <source>
        <dbReference type="ARBA" id="ARBA00022801"/>
    </source>
</evidence>
<evidence type="ECO:0000259" key="6">
    <source>
        <dbReference type="Pfam" id="PF22666"/>
    </source>
</evidence>
<dbReference type="InterPro" id="IPR036156">
    <property type="entry name" value="Beta-gal/glucu_dom_sf"/>
</dbReference>
<dbReference type="Gene3D" id="3.20.20.80">
    <property type="entry name" value="Glycosidases"/>
    <property type="match status" value="1"/>
</dbReference>
<dbReference type="EMBL" id="JALJOQ010000023">
    <property type="protein sequence ID" value="KAK9808441.1"/>
    <property type="molecule type" value="Genomic_DNA"/>
</dbReference>
<dbReference type="InterPro" id="IPR008979">
    <property type="entry name" value="Galactose-bd-like_sf"/>
</dbReference>
<protein>
    <recommendedName>
        <fullName evidence="9">Beta-mannosidase</fullName>
    </recommendedName>
</protein>
<evidence type="ECO:0008006" key="9">
    <source>
        <dbReference type="Google" id="ProtNLM"/>
    </source>
</evidence>
<evidence type="ECO:0000313" key="8">
    <source>
        <dbReference type="Proteomes" id="UP001465755"/>
    </source>
</evidence>
<sequence>MIRRSHHRYRLNTGWTISPTESKAEQQDWLRAQVPGSVLAALIDNKKLSDPNIGTESELLPDVYHSPGLYSRFWQNQFTLPSDSLQSGQQVWLVLNGINYSFQASLNGHWLTQCPSFEKGMFRRHLFNVTGTIQPAEQLQKLMLFIKSPDYPGCVDKGGQGGDHFIARNVTVEFTAGWDWIVPMCDRSTGIWDTVEVQVTGPIRVQDVHVITGAAEAGVPLQGMAAIEARVQRPALWWPIHLGSQALYELRVEVHIPAHGISDAAVQRFGVRSIGSVIDPQSGGHTFFVNGCKVFIRGGNYICADAMMRATDERLHQEVAMHADMGLNMIRLWGGCGATRFPFLDTCDQLGLLVWWEFWVTGDCQGRGATADSPVSDQNWPDDHRLWLQCAADTITRVRNHPCIALWCGGNEQVPCPPLDAGLRRMLPRSPVHSSSLDSTALDESAAHDVPGVLDASRAYVPGSLWEGFGEGSGAFSDGPYGIQNPEDFFRPGYYQYAFNPEVGSVGVPVLETLQRIFDREDQRQPPSLMQLPDGDFEEQPNHAWEVHTHMAYGSPGSVPNQICQYGVPADLQQYADQAQIANFVQYRALLEGWASQMWHPYTGVLIWKTQNPWAGLRGQLYDWLLDQTAGFFGAKAACEPLHVQLNLATLQVELVNTSRQAATNLTVQATVVSLPGLSGSSWMQGSWQQSGCTILPMTCSSVQPVDIPWAACGPLAFVFLALRDSAGQIVSRNVYWLKASSAPHLHCLRPWCTTHLASLYISDLSIEELQQKTTARFSLGNAHSGHLAFWVRLKVMKKASSETAGRLDQADLRVLPVYYSTNYVTLAPGEKLPVVVSFDSQAPAVLTAQGWNTDELSLEVAS</sequence>
<dbReference type="InterPro" id="IPR017853">
    <property type="entry name" value="GH"/>
</dbReference>
<comment type="similarity">
    <text evidence="1">Belongs to the glycosyl hydrolase 2 family.</text>
</comment>
<evidence type="ECO:0000313" key="7">
    <source>
        <dbReference type="EMBL" id="KAK9808441.1"/>
    </source>
</evidence>
<dbReference type="PANTHER" id="PTHR43536:SF1">
    <property type="entry name" value="MANNOSYLGLYCOPROTEIN ENDO-BETA-MANNOSIDASE"/>
    <property type="match status" value="1"/>
</dbReference>
<evidence type="ECO:0000256" key="3">
    <source>
        <dbReference type="ARBA" id="ARBA00023295"/>
    </source>
</evidence>
<dbReference type="AlphaFoldDB" id="A0AAW1PIW4"/>
<dbReference type="Proteomes" id="UP001465755">
    <property type="component" value="Unassembled WGS sequence"/>
</dbReference>
<dbReference type="Pfam" id="PF22666">
    <property type="entry name" value="Glyco_hydro_2_N2"/>
    <property type="match status" value="1"/>
</dbReference>
<dbReference type="Gene3D" id="2.60.40.10">
    <property type="entry name" value="Immunoglobulins"/>
    <property type="match status" value="2"/>
</dbReference>
<feature type="domain" description="Glycoside hydrolase family 2 immunoglobulin-like beta-sandwich" evidence="4">
    <location>
        <begin position="194"/>
        <end position="272"/>
    </location>
</feature>
<reference evidence="7 8" key="1">
    <citation type="journal article" date="2024" name="Nat. Commun.">
        <title>Phylogenomics reveals the evolutionary origins of lichenization in chlorophyte algae.</title>
        <authorList>
            <person name="Puginier C."/>
            <person name="Libourel C."/>
            <person name="Otte J."/>
            <person name="Skaloud P."/>
            <person name="Haon M."/>
            <person name="Grisel S."/>
            <person name="Petersen M."/>
            <person name="Berrin J.G."/>
            <person name="Delaux P.M."/>
            <person name="Dal Grande F."/>
            <person name="Keller J."/>
        </authorList>
    </citation>
    <scope>NUCLEOTIDE SEQUENCE [LARGE SCALE GENOMIC DNA]</scope>
    <source>
        <strain evidence="7 8">SAG 2036</strain>
    </source>
</reference>
<name>A0AAW1PIW4_9CHLO</name>
<dbReference type="InterPro" id="IPR006102">
    <property type="entry name" value="Ig-like_GH2"/>
</dbReference>
<accession>A0AAW1PIW4</accession>
<dbReference type="InterPro" id="IPR041351">
    <property type="entry name" value="Ig_GlcNase"/>
</dbReference>
<feature type="domain" description="Exo-beta-D-glucosaminidase Ig-fold" evidence="5">
    <location>
        <begin position="764"/>
        <end position="854"/>
    </location>
</feature>
<evidence type="ECO:0000259" key="4">
    <source>
        <dbReference type="Pfam" id="PF00703"/>
    </source>
</evidence>
<dbReference type="GO" id="GO:0005975">
    <property type="term" value="P:carbohydrate metabolic process"/>
    <property type="evidence" value="ECO:0007669"/>
    <property type="project" value="InterPro"/>
</dbReference>
<gene>
    <name evidence="7" type="ORF">WJX73_006050</name>
</gene>
<feature type="domain" description="Beta-mannosidase-like galactose-binding" evidence="6">
    <location>
        <begin position="22"/>
        <end position="192"/>
    </location>
</feature>
<dbReference type="SUPFAM" id="SSF49303">
    <property type="entry name" value="beta-Galactosidase/glucuronidase domain"/>
    <property type="match status" value="3"/>
</dbReference>